<evidence type="ECO:0000313" key="5">
    <source>
        <dbReference type="Proteomes" id="UP000245711"/>
    </source>
</evidence>
<dbReference type="GO" id="GO:0006825">
    <property type="term" value="P:copper ion transport"/>
    <property type="evidence" value="ECO:0007669"/>
    <property type="project" value="InterPro"/>
</dbReference>
<dbReference type="InterPro" id="IPR017969">
    <property type="entry name" value="Heavy-metal-associated_CS"/>
</dbReference>
<dbReference type="Gene3D" id="3.30.70.100">
    <property type="match status" value="1"/>
</dbReference>
<accession>A0A2S2C7H6</accession>
<organism evidence="4 5">
    <name type="scientific">Rhodococcus oxybenzonivorans</name>
    <dbReference type="NCBI Taxonomy" id="1990687"/>
    <lineage>
        <taxon>Bacteria</taxon>
        <taxon>Bacillati</taxon>
        <taxon>Actinomycetota</taxon>
        <taxon>Actinomycetes</taxon>
        <taxon>Mycobacteriales</taxon>
        <taxon>Nocardiaceae</taxon>
        <taxon>Rhodococcus</taxon>
    </lineage>
</organism>
<gene>
    <name evidence="4" type="ORF">CBI38_35780</name>
</gene>
<geneLocation type="plasmid" evidence="5">
    <name>prb29</name>
</geneLocation>
<dbReference type="CDD" id="cd00371">
    <property type="entry name" value="HMA"/>
    <property type="match status" value="1"/>
</dbReference>
<dbReference type="SUPFAM" id="SSF55008">
    <property type="entry name" value="HMA, heavy metal-associated domain"/>
    <property type="match status" value="1"/>
</dbReference>
<dbReference type="InterPro" id="IPR000428">
    <property type="entry name" value="Cu-bd"/>
</dbReference>
<evidence type="ECO:0000256" key="1">
    <source>
        <dbReference type="ARBA" id="ARBA00022723"/>
    </source>
</evidence>
<keyword evidence="1" id="KW-0479">Metal-binding</keyword>
<dbReference type="EMBL" id="CP021356">
    <property type="protein sequence ID" value="AWK76784.1"/>
    <property type="molecule type" value="Genomic_DNA"/>
</dbReference>
<dbReference type="PROSITE" id="PS50846">
    <property type="entry name" value="HMA_2"/>
    <property type="match status" value="1"/>
</dbReference>
<keyword evidence="2" id="KW-0186">Copper</keyword>
<dbReference type="Pfam" id="PF00403">
    <property type="entry name" value="HMA"/>
    <property type="match status" value="1"/>
</dbReference>
<dbReference type="KEGG" id="roz:CBI38_35780"/>
<name>A0A2S2C7H6_9NOCA</name>
<dbReference type="PRINTS" id="PR00944">
    <property type="entry name" value="CUEXPORT"/>
</dbReference>
<dbReference type="OrthoDB" id="9813965at2"/>
<dbReference type="InterPro" id="IPR006121">
    <property type="entry name" value="HMA_dom"/>
</dbReference>
<dbReference type="GO" id="GO:0005507">
    <property type="term" value="F:copper ion binding"/>
    <property type="evidence" value="ECO:0007669"/>
    <property type="project" value="InterPro"/>
</dbReference>
<dbReference type="NCBIfam" id="TIGR00003">
    <property type="entry name" value="copper ion binding protein"/>
    <property type="match status" value="1"/>
</dbReference>
<dbReference type="Proteomes" id="UP000245711">
    <property type="component" value="Plasmid pRB29"/>
</dbReference>
<dbReference type="InterPro" id="IPR036163">
    <property type="entry name" value="HMA_dom_sf"/>
</dbReference>
<dbReference type="PROSITE" id="PS01047">
    <property type="entry name" value="HMA_1"/>
    <property type="match status" value="1"/>
</dbReference>
<keyword evidence="4" id="KW-0614">Plasmid</keyword>
<proteinExistence type="predicted"/>
<reference evidence="4 5" key="1">
    <citation type="submission" date="2017-05" db="EMBL/GenBank/DDBJ databases">
        <title>Isolation of Rhodococcus sp. S2-17 biodegrading of BP-3.</title>
        <authorList>
            <person name="Lee Y."/>
            <person name="Kim K.H."/>
            <person name="Chun B.H."/>
            <person name="Jung H.S."/>
            <person name="Jeon C.O."/>
        </authorList>
    </citation>
    <scope>NUCLEOTIDE SEQUENCE [LARGE SCALE GENOMIC DNA]</scope>
    <source>
        <strain evidence="4 5">S2-17</strain>
        <plasmid evidence="5">prb29</plasmid>
    </source>
</reference>
<feature type="domain" description="HMA" evidence="3">
    <location>
        <begin position="2"/>
        <end position="67"/>
    </location>
</feature>
<dbReference type="AlphaFoldDB" id="A0A2S2C7H6"/>
<protein>
    <submittedName>
        <fullName evidence="4">Cation-transporting ATPase</fullName>
    </submittedName>
</protein>
<evidence type="ECO:0000256" key="2">
    <source>
        <dbReference type="ARBA" id="ARBA00023008"/>
    </source>
</evidence>
<evidence type="ECO:0000313" key="4">
    <source>
        <dbReference type="EMBL" id="AWK76784.1"/>
    </source>
</evidence>
<dbReference type="InterPro" id="IPR006122">
    <property type="entry name" value="HMA_Cu_ion-bd"/>
</dbReference>
<dbReference type="RefSeq" id="WP_109336199.1">
    <property type="nucleotide sequence ID" value="NZ_CP021356.1"/>
</dbReference>
<evidence type="ECO:0000259" key="3">
    <source>
        <dbReference type="PROSITE" id="PS50846"/>
    </source>
</evidence>
<sequence length="68" mass="7137">MSTSTVTVTGMTCGHCVSSVREQIGNIDGVTAVDVDLTSGRVTINSHEPLERSAIQNAVEEAGYQLAE</sequence>
<keyword evidence="5" id="KW-1185">Reference proteome</keyword>